<organism evidence="2 3">
    <name type="scientific">Streptomyces yunnanensis</name>
    <dbReference type="NCBI Taxonomy" id="156453"/>
    <lineage>
        <taxon>Bacteria</taxon>
        <taxon>Bacillati</taxon>
        <taxon>Actinomycetota</taxon>
        <taxon>Actinomycetes</taxon>
        <taxon>Kitasatosporales</taxon>
        <taxon>Streptomycetaceae</taxon>
        <taxon>Streptomyces</taxon>
    </lineage>
</organism>
<dbReference type="EMBL" id="FRBK01000003">
    <property type="protein sequence ID" value="SHL16962.1"/>
    <property type="molecule type" value="Genomic_DNA"/>
</dbReference>
<keyword evidence="2" id="KW-0808">Transferase</keyword>
<dbReference type="GO" id="GO:0016301">
    <property type="term" value="F:kinase activity"/>
    <property type="evidence" value="ECO:0007669"/>
    <property type="project" value="UniProtKB-KW"/>
</dbReference>
<accession>A0A9X8MN71</accession>
<gene>
    <name evidence="2" type="ORF">SAMN05216268_10352</name>
</gene>
<evidence type="ECO:0000313" key="3">
    <source>
        <dbReference type="Proteomes" id="UP000184388"/>
    </source>
</evidence>
<evidence type="ECO:0000313" key="2">
    <source>
        <dbReference type="EMBL" id="SHL16962.1"/>
    </source>
</evidence>
<dbReference type="AlphaFoldDB" id="A0A9X8MN71"/>
<feature type="region of interest" description="Disordered" evidence="1">
    <location>
        <begin position="1"/>
        <end position="44"/>
    </location>
</feature>
<name>A0A9X8MN71_9ACTN</name>
<protein>
    <submittedName>
        <fullName evidence="2">Thymidylate kinase</fullName>
    </submittedName>
</protein>
<dbReference type="Pfam" id="PF13671">
    <property type="entry name" value="AAA_33"/>
    <property type="match status" value="1"/>
</dbReference>
<dbReference type="RefSeq" id="WP_079181758.1">
    <property type="nucleotide sequence ID" value="NZ_FRBK01000003.1"/>
</dbReference>
<dbReference type="InterPro" id="IPR027417">
    <property type="entry name" value="P-loop_NTPase"/>
</dbReference>
<sequence>MHSEAAYATTAGTAPESAPEPAPAGPRAARRPRPTARPDRVRITDLRDGARAPRTALRFAPGDLIVVSGLPGSGKSTLMQRVLPTLDGRGDPVYRIDSQDSRERWERGRLRHLPYALYRPLVRAAHYRALRRALRTGGSVVVHDCGTLAWVRRWLARTARRDGRGLHLVLLDVPPGTALGGQRARGRGVSRYAFARHRRAVRRLVARAEEARLPAGFRSAVLLDRSAAGVLERVTFTARAGVVRARPGGAPAADVTGFGERPSGTVR</sequence>
<feature type="compositionally biased region" description="Low complexity" evidence="1">
    <location>
        <begin position="8"/>
        <end position="17"/>
    </location>
</feature>
<dbReference type="SUPFAM" id="SSF52540">
    <property type="entry name" value="P-loop containing nucleoside triphosphate hydrolases"/>
    <property type="match status" value="1"/>
</dbReference>
<evidence type="ECO:0000256" key="1">
    <source>
        <dbReference type="SAM" id="MobiDB-lite"/>
    </source>
</evidence>
<dbReference type="Gene3D" id="3.40.50.300">
    <property type="entry name" value="P-loop containing nucleotide triphosphate hydrolases"/>
    <property type="match status" value="1"/>
</dbReference>
<dbReference type="Proteomes" id="UP000184388">
    <property type="component" value="Unassembled WGS sequence"/>
</dbReference>
<comment type="caution">
    <text evidence="2">The sequence shown here is derived from an EMBL/GenBank/DDBJ whole genome shotgun (WGS) entry which is preliminary data.</text>
</comment>
<reference evidence="3" key="1">
    <citation type="submission" date="2016-11" db="EMBL/GenBank/DDBJ databases">
        <authorList>
            <person name="Jaros S."/>
            <person name="Januszkiewicz K."/>
            <person name="Wedrychowicz H."/>
        </authorList>
    </citation>
    <scope>NUCLEOTIDE SEQUENCE [LARGE SCALE GENOMIC DNA]</scope>
    <source>
        <strain evidence="3">CGMCC 4.3555</strain>
    </source>
</reference>
<proteinExistence type="predicted"/>
<keyword evidence="2" id="KW-0418">Kinase</keyword>